<reference evidence="2 3" key="1">
    <citation type="journal article" date="2016" name="Nat. Commun.">
        <title>Thousands of microbial genomes shed light on interconnected biogeochemical processes in an aquifer system.</title>
        <authorList>
            <person name="Anantharaman K."/>
            <person name="Brown C.T."/>
            <person name="Hug L.A."/>
            <person name="Sharon I."/>
            <person name="Castelle C.J."/>
            <person name="Probst A.J."/>
            <person name="Thomas B.C."/>
            <person name="Singh A."/>
            <person name="Wilkins M.J."/>
            <person name="Karaoz U."/>
            <person name="Brodie E.L."/>
            <person name="Williams K.H."/>
            <person name="Hubbard S.S."/>
            <person name="Banfield J.F."/>
        </authorList>
    </citation>
    <scope>NUCLEOTIDE SEQUENCE [LARGE SCALE GENOMIC DNA]</scope>
</reference>
<dbReference type="SUPFAM" id="SSF46785">
    <property type="entry name" value="Winged helix' DNA-binding domain"/>
    <property type="match status" value="1"/>
</dbReference>
<dbReference type="Proteomes" id="UP000176512">
    <property type="component" value="Unassembled WGS sequence"/>
</dbReference>
<sequence>MEYDFFMDILSLELRKLGLKEKEAKVYLAGLELGMTSIQNVAKKAGVTRPTAYEIVRTLREKGLFREVQQGKKRLYVANSPEKILNILRLQKRELEEKEREFIRIIAALESRYAPKGGGTQVFKGKEGLRVLQEQILYTARKDIMVFTSEKAQVQRWCATLQKRLGKLLVRERIVPGLQGTLFLGEKAVFISTKKQEGYLVDSPLVVDSLRRLF</sequence>
<comment type="caution">
    <text evidence="2">The sequence shown here is derived from an EMBL/GenBank/DDBJ whole genome shotgun (WGS) entry which is preliminary data.</text>
</comment>
<dbReference type="InterPro" id="IPR036388">
    <property type="entry name" value="WH-like_DNA-bd_sf"/>
</dbReference>
<dbReference type="EMBL" id="MHIP01000012">
    <property type="protein sequence ID" value="OGY55141.1"/>
    <property type="molecule type" value="Genomic_DNA"/>
</dbReference>
<organism evidence="2 3">
    <name type="scientific">Candidatus Buchananbacteria bacterium RIFCSPLOWO2_01_FULL_46_12</name>
    <dbReference type="NCBI Taxonomy" id="1797546"/>
    <lineage>
        <taxon>Bacteria</taxon>
        <taxon>Candidatus Buchananiibacteriota</taxon>
    </lineage>
</organism>
<evidence type="ECO:0000313" key="2">
    <source>
        <dbReference type="EMBL" id="OGY55141.1"/>
    </source>
</evidence>
<dbReference type="CDD" id="cd00090">
    <property type="entry name" value="HTH_ARSR"/>
    <property type="match status" value="1"/>
</dbReference>
<dbReference type="PANTHER" id="PTHR34293">
    <property type="entry name" value="HTH-TYPE TRANSCRIPTIONAL REGULATOR TRMBL2"/>
    <property type="match status" value="1"/>
</dbReference>
<dbReference type="InterPro" id="IPR051797">
    <property type="entry name" value="TrmB-like"/>
</dbReference>
<evidence type="ECO:0000259" key="1">
    <source>
        <dbReference type="Pfam" id="PF01978"/>
    </source>
</evidence>
<dbReference type="PANTHER" id="PTHR34293:SF1">
    <property type="entry name" value="HTH-TYPE TRANSCRIPTIONAL REGULATOR TRMBL2"/>
    <property type="match status" value="1"/>
</dbReference>
<proteinExistence type="predicted"/>
<name>A0A1G1YS37_9BACT</name>
<dbReference type="Gene3D" id="1.10.10.10">
    <property type="entry name" value="Winged helix-like DNA-binding domain superfamily/Winged helix DNA-binding domain"/>
    <property type="match status" value="1"/>
</dbReference>
<dbReference type="InterPro" id="IPR036390">
    <property type="entry name" value="WH_DNA-bd_sf"/>
</dbReference>
<dbReference type="AlphaFoldDB" id="A0A1G1YS37"/>
<evidence type="ECO:0000313" key="3">
    <source>
        <dbReference type="Proteomes" id="UP000176512"/>
    </source>
</evidence>
<gene>
    <name evidence="2" type="ORF">A3A24_03565</name>
</gene>
<dbReference type="InterPro" id="IPR011991">
    <property type="entry name" value="ArsR-like_HTH"/>
</dbReference>
<protein>
    <recommendedName>
        <fullName evidence="1">Transcription regulator TrmB N-terminal domain-containing protein</fullName>
    </recommendedName>
</protein>
<feature type="domain" description="Transcription regulator TrmB N-terminal" evidence="1">
    <location>
        <begin position="14"/>
        <end position="82"/>
    </location>
</feature>
<dbReference type="InterPro" id="IPR002831">
    <property type="entry name" value="Tscrpt_reg_TrmB_N"/>
</dbReference>
<dbReference type="Pfam" id="PF01978">
    <property type="entry name" value="TrmB"/>
    <property type="match status" value="1"/>
</dbReference>
<accession>A0A1G1YS37</accession>